<name>A0ABX3IJM4_9BACT</name>
<evidence type="ECO:0008006" key="4">
    <source>
        <dbReference type="Google" id="ProtNLM"/>
    </source>
</evidence>
<keyword evidence="3" id="KW-1185">Reference proteome</keyword>
<evidence type="ECO:0000313" key="3">
    <source>
        <dbReference type="Proteomes" id="UP000242616"/>
    </source>
</evidence>
<proteinExistence type="predicted"/>
<evidence type="ECO:0000313" key="2">
    <source>
        <dbReference type="EMBL" id="ONN28034.1"/>
    </source>
</evidence>
<keyword evidence="1" id="KW-0472">Membrane</keyword>
<feature type="transmembrane region" description="Helical" evidence="1">
    <location>
        <begin position="6"/>
        <end position="21"/>
    </location>
</feature>
<reference evidence="2 3" key="1">
    <citation type="submission" date="2015-06" db="EMBL/GenBank/DDBJ databases">
        <title>Genome sequencing of Thermotogales isolates from hydrothermal vents.</title>
        <authorList>
            <person name="Haverkamp T.H."/>
            <person name="Kublanov I.V."/>
            <person name="Nesbo C.L."/>
        </authorList>
    </citation>
    <scope>NUCLEOTIDE SEQUENCE [LARGE SCALE GENOMIC DNA]</scope>
    <source>
        <strain evidence="3">ik275mar</strain>
    </source>
</reference>
<accession>A0ABX3IJM4</accession>
<keyword evidence="1" id="KW-0812">Transmembrane</keyword>
<gene>
    <name evidence="2" type="ORF">XJ44_00360</name>
</gene>
<sequence length="80" mass="8850">MVAILLILISLFISIIGIGYFKNVYEKLIPLLSISTKISILLLVYSYYSDLPIIVDVAIFYVLISIGGAFAITSFLSRSD</sequence>
<keyword evidence="1" id="KW-1133">Transmembrane helix</keyword>
<comment type="caution">
    <text evidence="2">The sequence shown here is derived from an EMBL/GenBank/DDBJ whole genome shotgun (WGS) entry which is preliminary data.</text>
</comment>
<feature type="transmembrane region" description="Helical" evidence="1">
    <location>
        <begin position="54"/>
        <end position="76"/>
    </location>
</feature>
<dbReference type="Proteomes" id="UP000242616">
    <property type="component" value="Unassembled WGS sequence"/>
</dbReference>
<organism evidence="2 3">
    <name type="scientific">Thermosipho affectus</name>
    <dbReference type="NCBI Taxonomy" id="660294"/>
    <lineage>
        <taxon>Bacteria</taxon>
        <taxon>Thermotogati</taxon>
        <taxon>Thermotogota</taxon>
        <taxon>Thermotogae</taxon>
        <taxon>Thermotogales</taxon>
        <taxon>Fervidobacteriaceae</taxon>
        <taxon>Thermosipho</taxon>
    </lineage>
</organism>
<protein>
    <recommendedName>
        <fullName evidence="4">Multiple resistance and pH regulation protein F</fullName>
    </recommendedName>
</protein>
<evidence type="ECO:0000256" key="1">
    <source>
        <dbReference type="SAM" id="Phobius"/>
    </source>
</evidence>
<feature type="transmembrane region" description="Helical" evidence="1">
    <location>
        <begin position="28"/>
        <end position="48"/>
    </location>
</feature>
<dbReference type="EMBL" id="LBFC01000002">
    <property type="protein sequence ID" value="ONN28034.1"/>
    <property type="molecule type" value="Genomic_DNA"/>
</dbReference>
<dbReference type="RefSeq" id="WP_075665108.1">
    <property type="nucleotide sequence ID" value="NZ_LBFC01000002.1"/>
</dbReference>